<keyword evidence="6" id="KW-1185">Reference proteome</keyword>
<accession>A0A0N4Z5L5</accession>
<protein>
    <submittedName>
        <fullName evidence="7">Transcription initiation factor IIA subunit 1</fullName>
    </submittedName>
</protein>
<evidence type="ECO:0000313" key="6">
    <source>
        <dbReference type="Proteomes" id="UP000038045"/>
    </source>
</evidence>
<sequence length="464" mass="50885">MSSTSNTVEEIYLSVVNDVIAQCKESFLDDNVDLEVLTQLKEEWWGKLKQSGCVDYTPPQRPLTSHMIRPSQSTTMLLAQTVPPAQTQQGKQQQTSQQQVISGGSGLITTTNNGTNANNNPAPVTTSQITNSIISNLQQLNAQTNQQPFNNLLAVQQRQNGTISQPIMIQPTGITTGGQVVYLNANSHNLSSLLTSNGGTITCGIAAQPGASFASMLHQAPRNEQINLGTNTYNVMTSANLALNQTAANGIMQNPSQQILELIAQRTIVSQTHNISNNGNENLNQSAGNVPQLDGSIILPDVNTSMNQITVNTNEIPIKKDIQVKRTRKSPKSKKIGLSKKDEEKLIKAFKKHFIVQLDGSNTGHMSDSDSDDEEGNEDGLIQYATEDTEIGDEDDQEDPLNSGDDQSDDEDVVKLFESENIIMCQFEKVSRTRTKWKFNLKDGIMHINGKDYCFQKCSGEAEW</sequence>
<evidence type="ECO:0000256" key="4">
    <source>
        <dbReference type="ARBA" id="ARBA00023242"/>
    </source>
</evidence>
<name>A0A0N4Z5L5_PARTI</name>
<dbReference type="CDD" id="cd07976">
    <property type="entry name" value="TFIIA_alpha_beta_like"/>
    <property type="match status" value="1"/>
</dbReference>
<dbReference type="Pfam" id="PF03153">
    <property type="entry name" value="TFIIA"/>
    <property type="match status" value="1"/>
</dbReference>
<evidence type="ECO:0000313" key="7">
    <source>
        <dbReference type="WBParaSite" id="PTRK_0000240100.1"/>
    </source>
</evidence>
<dbReference type="STRING" id="131310.A0A0N4Z5L5"/>
<dbReference type="GO" id="GO:0006367">
    <property type="term" value="P:transcription initiation at RNA polymerase II promoter"/>
    <property type="evidence" value="ECO:0007669"/>
    <property type="project" value="InterPro"/>
</dbReference>
<evidence type="ECO:0000256" key="5">
    <source>
        <dbReference type="SAM" id="MobiDB-lite"/>
    </source>
</evidence>
<keyword evidence="4" id="KW-0539">Nucleus</keyword>
<dbReference type="AlphaFoldDB" id="A0A0N4Z5L5"/>
<dbReference type="GO" id="GO:0005672">
    <property type="term" value="C:transcription factor TFIIA complex"/>
    <property type="evidence" value="ECO:0007669"/>
    <property type="project" value="InterPro"/>
</dbReference>
<dbReference type="SUPFAM" id="SSF47396">
    <property type="entry name" value="Transcription factor IIA (TFIIA), alpha-helical domain"/>
    <property type="match status" value="1"/>
</dbReference>
<dbReference type="Proteomes" id="UP000038045">
    <property type="component" value="Unplaced"/>
</dbReference>
<proteinExistence type="inferred from homology"/>
<evidence type="ECO:0000256" key="2">
    <source>
        <dbReference type="ARBA" id="ARBA00010059"/>
    </source>
</evidence>
<dbReference type="SMART" id="SM01371">
    <property type="entry name" value="TFIIA"/>
    <property type="match status" value="1"/>
</dbReference>
<feature type="compositionally biased region" description="Acidic residues" evidence="5">
    <location>
        <begin position="388"/>
        <end position="399"/>
    </location>
</feature>
<dbReference type="Gene3D" id="2.30.18.10">
    <property type="entry name" value="Transcription factor IIA (TFIIA), beta-barrel domain"/>
    <property type="match status" value="1"/>
</dbReference>
<dbReference type="PANTHER" id="PTHR12694">
    <property type="entry name" value="TRANSCRIPTION INITIATION FACTOR IIA SUBUNIT 1"/>
    <property type="match status" value="1"/>
</dbReference>
<feature type="region of interest" description="Disordered" evidence="5">
    <location>
        <begin position="388"/>
        <end position="410"/>
    </location>
</feature>
<dbReference type="PANTHER" id="PTHR12694:SF8">
    <property type="entry name" value="TRANSCRIPTION INITIATION FACTOR IIA SUBUNIT 1"/>
    <property type="match status" value="1"/>
</dbReference>
<keyword evidence="3" id="KW-0804">Transcription</keyword>
<reference evidence="7" key="1">
    <citation type="submission" date="2017-02" db="UniProtKB">
        <authorList>
            <consortium name="WormBaseParasite"/>
        </authorList>
    </citation>
    <scope>IDENTIFICATION</scope>
</reference>
<dbReference type="WBParaSite" id="PTRK_0000240100.1">
    <property type="protein sequence ID" value="PTRK_0000240100.1"/>
    <property type="gene ID" value="PTRK_0000240100"/>
</dbReference>
<comment type="subcellular location">
    <subcellularLocation>
        <location evidence="1">Nucleus</location>
    </subcellularLocation>
</comment>
<evidence type="ECO:0000256" key="1">
    <source>
        <dbReference type="ARBA" id="ARBA00004123"/>
    </source>
</evidence>
<dbReference type="Gene3D" id="1.10.287.100">
    <property type="match status" value="1"/>
</dbReference>
<organism evidence="6 7">
    <name type="scientific">Parastrongyloides trichosuri</name>
    <name type="common">Possum-specific nematode worm</name>
    <dbReference type="NCBI Taxonomy" id="131310"/>
    <lineage>
        <taxon>Eukaryota</taxon>
        <taxon>Metazoa</taxon>
        <taxon>Ecdysozoa</taxon>
        <taxon>Nematoda</taxon>
        <taxon>Chromadorea</taxon>
        <taxon>Rhabditida</taxon>
        <taxon>Tylenchina</taxon>
        <taxon>Panagrolaimomorpha</taxon>
        <taxon>Strongyloidoidea</taxon>
        <taxon>Strongyloididae</taxon>
        <taxon>Parastrongyloides</taxon>
    </lineage>
</organism>
<dbReference type="InterPro" id="IPR009088">
    <property type="entry name" value="TFIIA_b-brl"/>
</dbReference>
<dbReference type="InterPro" id="IPR004855">
    <property type="entry name" value="TFIIA_asu/bsu"/>
</dbReference>
<dbReference type="SUPFAM" id="SSF50784">
    <property type="entry name" value="Transcription factor IIA (TFIIA), beta-barrel domain"/>
    <property type="match status" value="1"/>
</dbReference>
<dbReference type="FunFam" id="2.30.18.10:FF:000008">
    <property type="entry name" value="Transcription factor TFIIA complex large subunit"/>
    <property type="match status" value="1"/>
</dbReference>
<comment type="similarity">
    <text evidence="2">Belongs to the TFIIA subunit 1 family.</text>
</comment>
<evidence type="ECO:0000256" key="3">
    <source>
        <dbReference type="ARBA" id="ARBA00023163"/>
    </source>
</evidence>